<dbReference type="EMBL" id="CAJNIZ010011776">
    <property type="protein sequence ID" value="CAE7324344.1"/>
    <property type="molecule type" value="Genomic_DNA"/>
</dbReference>
<accession>A0A812NJX4</accession>
<proteinExistence type="predicted"/>
<evidence type="ECO:0000256" key="1">
    <source>
        <dbReference type="SAM" id="MobiDB-lite"/>
    </source>
</evidence>
<protein>
    <submittedName>
        <fullName evidence="2">Uncharacterized protein</fullName>
    </submittedName>
</protein>
<dbReference type="Proteomes" id="UP000649617">
    <property type="component" value="Unassembled WGS sequence"/>
</dbReference>
<feature type="non-terminal residue" evidence="2">
    <location>
        <position position="1"/>
    </location>
</feature>
<reference evidence="2" key="1">
    <citation type="submission" date="2021-02" db="EMBL/GenBank/DDBJ databases">
        <authorList>
            <person name="Dougan E. K."/>
            <person name="Rhodes N."/>
            <person name="Thang M."/>
            <person name="Chan C."/>
        </authorList>
    </citation>
    <scope>NUCLEOTIDE SEQUENCE</scope>
</reference>
<comment type="caution">
    <text evidence="2">The sequence shown here is derived from an EMBL/GenBank/DDBJ whole genome shotgun (WGS) entry which is preliminary data.</text>
</comment>
<dbReference type="AlphaFoldDB" id="A0A812NJX4"/>
<sequence length="85" mass="9440">KMCDPDQEREGVCGTLIKNSGGPPRWKRMSGCALMNVADKQEAAEIEEAWQTHLRDVMGHLDGETDREAAQDTQQDDDDFGSDDS</sequence>
<feature type="region of interest" description="Disordered" evidence="1">
    <location>
        <begin position="57"/>
        <end position="85"/>
    </location>
</feature>
<name>A0A812NJX4_SYMPI</name>
<evidence type="ECO:0000313" key="3">
    <source>
        <dbReference type="Proteomes" id="UP000649617"/>
    </source>
</evidence>
<gene>
    <name evidence="2" type="ORF">SPIL2461_LOCUS7498</name>
</gene>
<organism evidence="2 3">
    <name type="scientific">Symbiodinium pilosum</name>
    <name type="common">Dinoflagellate</name>
    <dbReference type="NCBI Taxonomy" id="2952"/>
    <lineage>
        <taxon>Eukaryota</taxon>
        <taxon>Sar</taxon>
        <taxon>Alveolata</taxon>
        <taxon>Dinophyceae</taxon>
        <taxon>Suessiales</taxon>
        <taxon>Symbiodiniaceae</taxon>
        <taxon>Symbiodinium</taxon>
    </lineage>
</organism>
<evidence type="ECO:0000313" key="2">
    <source>
        <dbReference type="EMBL" id="CAE7324344.1"/>
    </source>
</evidence>
<keyword evidence="3" id="KW-1185">Reference proteome</keyword>
<feature type="compositionally biased region" description="Basic and acidic residues" evidence="1">
    <location>
        <begin position="57"/>
        <end position="70"/>
    </location>
</feature>
<feature type="compositionally biased region" description="Acidic residues" evidence="1">
    <location>
        <begin position="74"/>
        <end position="85"/>
    </location>
</feature>